<dbReference type="Proteomes" id="UP000435423">
    <property type="component" value="Unassembled WGS sequence"/>
</dbReference>
<dbReference type="EMBL" id="WLCG01000003">
    <property type="protein sequence ID" value="MTB64018.1"/>
    <property type="molecule type" value="Genomic_DNA"/>
</dbReference>
<dbReference type="SFLD" id="SFLDS00005">
    <property type="entry name" value="Isoprenoid_Synthase_Type_I"/>
    <property type="match status" value="1"/>
</dbReference>
<comment type="cofactor">
    <cofactor evidence="1">
        <name>Mg(2+)</name>
        <dbReference type="ChEBI" id="CHEBI:18420"/>
    </cofactor>
</comment>
<dbReference type="GO" id="GO:0004659">
    <property type="term" value="F:prenyltransferase activity"/>
    <property type="evidence" value="ECO:0007669"/>
    <property type="project" value="InterPro"/>
</dbReference>
<keyword evidence="9" id="KW-1185">Reference proteome</keyword>
<dbReference type="Proteomes" id="UP000435060">
    <property type="component" value="Unassembled WGS sequence"/>
</dbReference>
<evidence type="ECO:0000313" key="9">
    <source>
        <dbReference type="Proteomes" id="UP000435060"/>
    </source>
</evidence>
<keyword evidence="5" id="KW-0460">Magnesium</keyword>
<dbReference type="AlphaFoldDB" id="A0A6I4R893"/>
<accession>A0A6I4R893</accession>
<reference evidence="8 10" key="1">
    <citation type="submission" date="2019-10" db="EMBL/GenBank/DDBJ databases">
        <title>Streptococcis sp, isolated from the respiratory tract of Marmot.</title>
        <authorList>
            <person name="Zhang G."/>
        </authorList>
    </citation>
    <scope>NUCLEOTIDE SEQUENCE [LARGE SCALE GENOMIC DNA]</scope>
    <source>
        <strain evidence="10">zg-70</strain>
        <strain evidence="8">Zg-70</strain>
    </source>
</reference>
<evidence type="ECO:0000256" key="4">
    <source>
        <dbReference type="ARBA" id="ARBA00022723"/>
    </source>
</evidence>
<dbReference type="RefSeq" id="WP_154608019.1">
    <property type="nucleotide sequence ID" value="NZ_CP072115.1"/>
</dbReference>
<organism evidence="8 10">
    <name type="scientific">Streptococcus zhangguiae</name>
    <dbReference type="NCBI Taxonomy" id="2664091"/>
    <lineage>
        <taxon>Bacteria</taxon>
        <taxon>Bacillati</taxon>
        <taxon>Bacillota</taxon>
        <taxon>Bacilli</taxon>
        <taxon>Lactobacillales</taxon>
        <taxon>Streptococcaceae</taxon>
        <taxon>Streptococcus</taxon>
    </lineage>
</organism>
<keyword evidence="4" id="KW-0479">Metal-binding</keyword>
<dbReference type="Pfam" id="PF00348">
    <property type="entry name" value="polyprenyl_synt"/>
    <property type="match status" value="1"/>
</dbReference>
<gene>
    <name evidence="7" type="ORF">GGG87_03245</name>
    <name evidence="8" type="ORF">GGH11_03285</name>
</gene>
<reference evidence="7 9" key="2">
    <citation type="submission" date="2019-11" db="EMBL/GenBank/DDBJ databases">
        <title>Streptococcis sp. isolated from the respiratory tract of Marmot.</title>
        <authorList>
            <person name="Zhang G."/>
        </authorList>
    </citation>
    <scope>NUCLEOTIDE SEQUENCE [LARGE SCALE GENOMIC DNA]</scope>
    <source>
        <strain evidence="7">Zg-86</strain>
        <strain evidence="9">zg-86</strain>
    </source>
</reference>
<sequence>MAAYWSRYEGLEEKLDSVRTLIEKKVHIRHTGIKQALVELNSAGGKYLRPAFFFLFEEFGDTPRLDEDKLITAAASLEVLHLATLVHDDIIDDSPLRRGQVTIQSRFGKDVAVYTGDLLFTVFFGLLLESMPGSPYMNVNAKAMKKILVGELDQMSAYYNQAQTVHDYLRAAAGKTAALFKLASREGAYFGGADQEIIRLAGHIGFYIGMAFQMIDDLLDYTEEQSALNKPVLEDIGQGIYNLPLLCALQKNPTAFRPYLDKREDMTEEDVQAVVALMKQEGGLEQARKLAERFTQKAVSAIEQLPNHPAKDLLYNLTKQLLKRSS</sequence>
<evidence type="ECO:0000256" key="6">
    <source>
        <dbReference type="RuleBase" id="RU004466"/>
    </source>
</evidence>
<dbReference type="SUPFAM" id="SSF48576">
    <property type="entry name" value="Terpenoid synthases"/>
    <property type="match status" value="1"/>
</dbReference>
<evidence type="ECO:0000256" key="5">
    <source>
        <dbReference type="ARBA" id="ARBA00022842"/>
    </source>
</evidence>
<evidence type="ECO:0000313" key="7">
    <source>
        <dbReference type="EMBL" id="MTB64018.1"/>
    </source>
</evidence>
<keyword evidence="3 6" id="KW-0808">Transferase</keyword>
<comment type="caution">
    <text evidence="8">The sequence shown here is derived from an EMBL/GenBank/DDBJ whole genome shotgun (WGS) entry which is preliminary data.</text>
</comment>
<evidence type="ECO:0000256" key="2">
    <source>
        <dbReference type="ARBA" id="ARBA00006706"/>
    </source>
</evidence>
<dbReference type="CDD" id="cd00685">
    <property type="entry name" value="Trans_IPPS_HT"/>
    <property type="match status" value="1"/>
</dbReference>
<dbReference type="PROSITE" id="PS00723">
    <property type="entry name" value="POLYPRENYL_SYNTHASE_1"/>
    <property type="match status" value="1"/>
</dbReference>
<dbReference type="InterPro" id="IPR000092">
    <property type="entry name" value="Polyprenyl_synt"/>
</dbReference>
<dbReference type="InterPro" id="IPR008949">
    <property type="entry name" value="Isoprenoid_synthase_dom_sf"/>
</dbReference>
<evidence type="ECO:0000313" key="10">
    <source>
        <dbReference type="Proteomes" id="UP000435423"/>
    </source>
</evidence>
<evidence type="ECO:0000256" key="1">
    <source>
        <dbReference type="ARBA" id="ARBA00001946"/>
    </source>
</evidence>
<evidence type="ECO:0000313" key="8">
    <source>
        <dbReference type="EMBL" id="MWV56006.1"/>
    </source>
</evidence>
<dbReference type="EMBL" id="WUBJ01000003">
    <property type="protein sequence ID" value="MWV56006.1"/>
    <property type="molecule type" value="Genomic_DNA"/>
</dbReference>
<dbReference type="InterPro" id="IPR033749">
    <property type="entry name" value="Polyprenyl_synt_CS"/>
</dbReference>
<comment type="similarity">
    <text evidence="2 6">Belongs to the FPP/GGPP synthase family.</text>
</comment>
<evidence type="ECO:0000256" key="3">
    <source>
        <dbReference type="ARBA" id="ARBA00022679"/>
    </source>
</evidence>
<protein>
    <submittedName>
        <fullName evidence="8">Polyprenyl synthetase family protein</fullName>
    </submittedName>
</protein>
<dbReference type="PANTHER" id="PTHR12001:SF69">
    <property type="entry name" value="ALL TRANS-POLYPRENYL-DIPHOSPHATE SYNTHASE PDSS1"/>
    <property type="match status" value="1"/>
</dbReference>
<name>A0A6I4R893_9STRE</name>
<dbReference type="PROSITE" id="PS00444">
    <property type="entry name" value="POLYPRENYL_SYNTHASE_2"/>
    <property type="match status" value="1"/>
</dbReference>
<dbReference type="GO" id="GO:0046872">
    <property type="term" value="F:metal ion binding"/>
    <property type="evidence" value="ECO:0007669"/>
    <property type="project" value="UniProtKB-KW"/>
</dbReference>
<proteinExistence type="inferred from homology"/>
<dbReference type="GO" id="GO:0008299">
    <property type="term" value="P:isoprenoid biosynthetic process"/>
    <property type="evidence" value="ECO:0007669"/>
    <property type="project" value="InterPro"/>
</dbReference>
<dbReference type="Gene3D" id="1.10.600.10">
    <property type="entry name" value="Farnesyl Diphosphate Synthase"/>
    <property type="match status" value="1"/>
</dbReference>
<dbReference type="PANTHER" id="PTHR12001">
    <property type="entry name" value="GERANYLGERANYL PYROPHOSPHATE SYNTHASE"/>
    <property type="match status" value="1"/>
</dbReference>